<name>A0A4S2LK23_OPIFE</name>
<dbReference type="Gene3D" id="3.40.50.300">
    <property type="entry name" value="P-loop containing nucleotide triphosphate hydrolases"/>
    <property type="match status" value="1"/>
</dbReference>
<sequence length="214" mass="24679">MSEIPDYDQDELENKVKIICLGDSAVGKSKLVERFLMDDFHPQQLSTYAVTLYKHKAEVDNRRISVDFWDTAGQERFQSMHASYYYQAHACIFVFDVTRKITYKNLPKWYEELRQYRPDIPCLCIANKIDADMTMTNKTFNFAKKNKMALYFVSASNGTNVVRAFRDAIRAAVAYKESATDIMDQIMEELERMQIDNCNGAAGDLEHTTSNATD</sequence>
<dbReference type="STRING" id="147828.A0A4S2LK23"/>
<evidence type="ECO:0000313" key="3">
    <source>
        <dbReference type="EMBL" id="TGZ60978.1"/>
    </source>
</evidence>
<dbReference type="EMBL" id="SJOL01008172">
    <property type="protein sequence ID" value="TGZ60978.1"/>
    <property type="molecule type" value="Genomic_DNA"/>
</dbReference>
<dbReference type="NCBIfam" id="TIGR00231">
    <property type="entry name" value="small_GTP"/>
    <property type="match status" value="1"/>
</dbReference>
<evidence type="ECO:0000256" key="1">
    <source>
        <dbReference type="ARBA" id="ARBA00006270"/>
    </source>
</evidence>
<dbReference type="PRINTS" id="PR00449">
    <property type="entry name" value="RASTRNSFRMNG"/>
</dbReference>
<keyword evidence="2" id="KW-0547">Nucleotide-binding</keyword>
<organism evidence="3 4">
    <name type="scientific">Opisthorchis felineus</name>
    <dbReference type="NCBI Taxonomy" id="147828"/>
    <lineage>
        <taxon>Eukaryota</taxon>
        <taxon>Metazoa</taxon>
        <taxon>Spiralia</taxon>
        <taxon>Lophotrochozoa</taxon>
        <taxon>Platyhelminthes</taxon>
        <taxon>Trematoda</taxon>
        <taxon>Digenea</taxon>
        <taxon>Opisthorchiida</taxon>
        <taxon>Opisthorchiata</taxon>
        <taxon>Opisthorchiidae</taxon>
        <taxon>Opisthorchis</taxon>
    </lineage>
</organism>
<comment type="caution">
    <text evidence="3">The sequence shown here is derived from an EMBL/GenBank/DDBJ whole genome shotgun (WGS) entry which is preliminary data.</text>
</comment>
<evidence type="ECO:0000256" key="2">
    <source>
        <dbReference type="ARBA" id="ARBA00022741"/>
    </source>
</evidence>
<evidence type="ECO:0000313" key="4">
    <source>
        <dbReference type="Proteomes" id="UP000308267"/>
    </source>
</evidence>
<protein>
    <recommendedName>
        <fullName evidence="5">Rab-like protein 2A</fullName>
    </recommendedName>
</protein>
<dbReference type="FunFam" id="3.40.50.300:FF:001656">
    <property type="entry name" value="Rab11B GTPase, putative"/>
    <property type="match status" value="1"/>
</dbReference>
<reference evidence="3 4" key="1">
    <citation type="journal article" date="2019" name="BMC Genomics">
        <title>New insights from Opisthorchis felineus genome: update on genomics of the epidemiologically important liver flukes.</title>
        <authorList>
            <person name="Ershov N.I."/>
            <person name="Mordvinov V.A."/>
            <person name="Prokhortchouk E.B."/>
            <person name="Pakharukova M.Y."/>
            <person name="Gunbin K.V."/>
            <person name="Ustyantsev K."/>
            <person name="Genaev M.A."/>
            <person name="Blinov A.G."/>
            <person name="Mazur A."/>
            <person name="Boulygina E."/>
            <person name="Tsygankova S."/>
            <person name="Khrameeva E."/>
            <person name="Chekanov N."/>
            <person name="Fan G."/>
            <person name="Xiao A."/>
            <person name="Zhang H."/>
            <person name="Xu X."/>
            <person name="Yang H."/>
            <person name="Solovyev V."/>
            <person name="Lee S.M."/>
            <person name="Liu X."/>
            <person name="Afonnikov D.A."/>
            <person name="Skryabin K.G."/>
        </authorList>
    </citation>
    <scope>NUCLEOTIDE SEQUENCE [LARGE SCALE GENOMIC DNA]</scope>
    <source>
        <strain evidence="3">AK-0245</strain>
        <tissue evidence="3">Whole organism</tissue>
    </source>
</reference>
<dbReference type="InterPro" id="IPR005225">
    <property type="entry name" value="Small_GTP-bd"/>
</dbReference>
<dbReference type="SUPFAM" id="SSF52540">
    <property type="entry name" value="P-loop containing nucleoside triphosphate hydrolases"/>
    <property type="match status" value="1"/>
</dbReference>
<dbReference type="SMART" id="SM00176">
    <property type="entry name" value="RAN"/>
    <property type="match status" value="1"/>
</dbReference>
<dbReference type="PANTHER" id="PTHR47978">
    <property type="match status" value="1"/>
</dbReference>
<dbReference type="Pfam" id="PF00071">
    <property type="entry name" value="Ras"/>
    <property type="match status" value="1"/>
</dbReference>
<dbReference type="OrthoDB" id="48625at2759"/>
<dbReference type="SMART" id="SM00175">
    <property type="entry name" value="RAB"/>
    <property type="match status" value="1"/>
</dbReference>
<gene>
    <name evidence="3" type="ORF">CRM22_008235</name>
</gene>
<dbReference type="InterPro" id="IPR027417">
    <property type="entry name" value="P-loop_NTPase"/>
</dbReference>
<dbReference type="AlphaFoldDB" id="A0A4S2LK23"/>
<evidence type="ECO:0008006" key="5">
    <source>
        <dbReference type="Google" id="ProtNLM"/>
    </source>
</evidence>
<proteinExistence type="inferred from homology"/>
<dbReference type="Proteomes" id="UP000308267">
    <property type="component" value="Unassembled WGS sequence"/>
</dbReference>
<dbReference type="InterPro" id="IPR001806">
    <property type="entry name" value="Small_GTPase"/>
</dbReference>
<comment type="similarity">
    <text evidence="1">Belongs to the small GTPase superfamily. Rab family.</text>
</comment>
<dbReference type="SMART" id="SM00173">
    <property type="entry name" value="RAS"/>
    <property type="match status" value="1"/>
</dbReference>
<keyword evidence="4" id="KW-1185">Reference proteome</keyword>
<dbReference type="GO" id="GO:0005525">
    <property type="term" value="F:GTP binding"/>
    <property type="evidence" value="ECO:0007669"/>
    <property type="project" value="InterPro"/>
</dbReference>
<accession>A0A4S2LK23</accession>
<dbReference type="SMART" id="SM00174">
    <property type="entry name" value="RHO"/>
    <property type="match status" value="1"/>
</dbReference>
<dbReference type="PROSITE" id="PS51419">
    <property type="entry name" value="RAB"/>
    <property type="match status" value="1"/>
</dbReference>
<dbReference type="GO" id="GO:0003924">
    <property type="term" value="F:GTPase activity"/>
    <property type="evidence" value="ECO:0007669"/>
    <property type="project" value="InterPro"/>
</dbReference>